<dbReference type="AlphaFoldDB" id="Q5AZ71"/>
<reference evidence="2" key="1">
    <citation type="journal article" date="2005" name="Nature">
        <title>Sequencing of Aspergillus nidulans and comparative analysis with A. fumigatus and A. oryzae.</title>
        <authorList>
            <person name="Galagan J.E."/>
            <person name="Calvo S.E."/>
            <person name="Cuomo C."/>
            <person name="Ma L.J."/>
            <person name="Wortman J.R."/>
            <person name="Batzoglou S."/>
            <person name="Lee S.I."/>
            <person name="Basturkmen M."/>
            <person name="Spevak C.C."/>
            <person name="Clutterbuck J."/>
            <person name="Kapitonov V."/>
            <person name="Jurka J."/>
            <person name="Scazzocchio C."/>
            <person name="Farman M."/>
            <person name="Butler J."/>
            <person name="Purcell S."/>
            <person name="Harris S."/>
            <person name="Braus G.H."/>
            <person name="Draht O."/>
            <person name="Busch S."/>
            <person name="D'Enfert C."/>
            <person name="Bouchier C."/>
            <person name="Goldman G.H."/>
            <person name="Bell-Pedersen D."/>
            <person name="Griffiths-Jones S."/>
            <person name="Doonan J.H."/>
            <person name="Yu J."/>
            <person name="Vienken K."/>
            <person name="Pain A."/>
            <person name="Freitag M."/>
            <person name="Selker E.U."/>
            <person name="Archer D.B."/>
            <person name="Penalva M.A."/>
            <person name="Oakley B.R."/>
            <person name="Momany M."/>
            <person name="Tanaka T."/>
            <person name="Kumagai T."/>
            <person name="Asai K."/>
            <person name="Machida M."/>
            <person name="Nierman W.C."/>
            <person name="Denning D.W."/>
            <person name="Caddick M."/>
            <person name="Hynes M."/>
            <person name="Paoletti M."/>
            <person name="Fischer R."/>
            <person name="Miller B."/>
            <person name="Dyer P."/>
            <person name="Sachs M.S."/>
            <person name="Osmani S.A."/>
            <person name="Birren B.W."/>
        </authorList>
    </citation>
    <scope>NUCLEOTIDE SEQUENCE [LARGE SCALE GENOMIC DNA]</scope>
    <source>
        <strain evidence="2">FGSC A4 / ATCC 38163 / CBS 112.46 / NRRL 194 / M139</strain>
    </source>
</reference>
<name>Q5AZ71_EMENI</name>
<dbReference type="EMBL" id="BN001301">
    <property type="protein sequence ID" value="CBF69527.1"/>
    <property type="molecule type" value="Genomic_DNA"/>
</dbReference>
<dbReference type="InParanoid" id="Q5AZ71"/>
<protein>
    <submittedName>
        <fullName evidence="1">Uncharacterized protein</fullName>
    </submittedName>
</protein>
<gene>
    <name evidence="1" type="ORF">ANIA_06409</name>
</gene>
<dbReference type="OrthoDB" id="2684236at2759"/>
<dbReference type="HOGENOM" id="CLU_025077_0_1_1"/>
<dbReference type="eggNOG" id="ENOG502S26Z">
    <property type="taxonomic scope" value="Eukaryota"/>
</dbReference>
<organism evidence="1 2">
    <name type="scientific">Emericella nidulans (strain FGSC A4 / ATCC 38163 / CBS 112.46 / NRRL 194 / M139)</name>
    <name type="common">Aspergillus nidulans</name>
    <dbReference type="NCBI Taxonomy" id="227321"/>
    <lineage>
        <taxon>Eukaryota</taxon>
        <taxon>Fungi</taxon>
        <taxon>Dikarya</taxon>
        <taxon>Ascomycota</taxon>
        <taxon>Pezizomycotina</taxon>
        <taxon>Eurotiomycetes</taxon>
        <taxon>Eurotiomycetidae</taxon>
        <taxon>Eurotiales</taxon>
        <taxon>Aspergillaceae</taxon>
        <taxon>Aspergillus</taxon>
        <taxon>Aspergillus subgen. Nidulantes</taxon>
    </lineage>
</organism>
<dbReference type="Proteomes" id="UP000000560">
    <property type="component" value="Chromosome I"/>
</dbReference>
<dbReference type="InterPro" id="IPR009836">
    <property type="entry name" value="GRDP-like"/>
</dbReference>
<dbReference type="PANTHER" id="PTHR34365:SF7">
    <property type="entry name" value="GLYCINE-RICH DOMAIN-CONTAINING PROTEIN 1"/>
    <property type="match status" value="1"/>
</dbReference>
<proteinExistence type="predicted"/>
<accession>C8V0M7</accession>
<reference evidence="2" key="2">
    <citation type="journal article" date="2009" name="Fungal Genet. Biol.">
        <title>The 2008 update of the Aspergillus nidulans genome annotation: a community effort.</title>
        <authorList>
            <person name="Wortman J.R."/>
            <person name="Gilsenan J.M."/>
            <person name="Joardar V."/>
            <person name="Deegan J."/>
            <person name="Clutterbuck J."/>
            <person name="Andersen M.R."/>
            <person name="Archer D."/>
            <person name="Bencina M."/>
            <person name="Braus G."/>
            <person name="Coutinho P."/>
            <person name="von Dohren H."/>
            <person name="Doonan J."/>
            <person name="Driessen A.J."/>
            <person name="Durek P."/>
            <person name="Espeso E."/>
            <person name="Fekete E."/>
            <person name="Flipphi M."/>
            <person name="Estrada C.G."/>
            <person name="Geysens S."/>
            <person name="Goldman G."/>
            <person name="de Groot P.W."/>
            <person name="Hansen K."/>
            <person name="Harris S.D."/>
            <person name="Heinekamp T."/>
            <person name="Helmstaedt K."/>
            <person name="Henrissat B."/>
            <person name="Hofmann G."/>
            <person name="Homan T."/>
            <person name="Horio T."/>
            <person name="Horiuchi H."/>
            <person name="James S."/>
            <person name="Jones M."/>
            <person name="Karaffa L."/>
            <person name="Karanyi Z."/>
            <person name="Kato M."/>
            <person name="Keller N."/>
            <person name="Kelly D.E."/>
            <person name="Kiel J.A."/>
            <person name="Kim J.M."/>
            <person name="van der Klei I.J."/>
            <person name="Klis F.M."/>
            <person name="Kovalchuk A."/>
            <person name="Krasevec N."/>
            <person name="Kubicek C.P."/>
            <person name="Liu B."/>
            <person name="Maccabe A."/>
            <person name="Meyer V."/>
            <person name="Mirabito P."/>
            <person name="Miskei M."/>
            <person name="Mos M."/>
            <person name="Mullins J."/>
            <person name="Nelson D.R."/>
            <person name="Nielsen J."/>
            <person name="Oakley B.R."/>
            <person name="Osmani S.A."/>
            <person name="Pakula T."/>
            <person name="Paszewski A."/>
            <person name="Paulsen I."/>
            <person name="Pilsyk S."/>
            <person name="Pocsi I."/>
            <person name="Punt P.J."/>
            <person name="Ram A.F."/>
            <person name="Ren Q."/>
            <person name="Robellet X."/>
            <person name="Robson G."/>
            <person name="Seiboth B."/>
            <person name="van Solingen P."/>
            <person name="Specht T."/>
            <person name="Sun J."/>
            <person name="Taheri-Talesh N."/>
            <person name="Takeshita N."/>
            <person name="Ussery D."/>
            <person name="vanKuyk P.A."/>
            <person name="Visser H."/>
            <person name="van de Vondervoort P.J."/>
            <person name="de Vries R.P."/>
            <person name="Walton J."/>
            <person name="Xiang X."/>
            <person name="Xiong Y."/>
            <person name="Zeng A.P."/>
            <person name="Brandt B.W."/>
            <person name="Cornell M.J."/>
            <person name="van den Hondel C.A."/>
            <person name="Visser J."/>
            <person name="Oliver S.G."/>
            <person name="Turner G."/>
        </authorList>
    </citation>
    <scope>GENOME REANNOTATION</scope>
    <source>
        <strain evidence="2">FGSC A4 / ATCC 38163 / CBS 112.46 / NRRL 194 / M139</strain>
    </source>
</reference>
<dbReference type="OMA" id="DLVWHTS"/>
<dbReference type="KEGG" id="ani:ANIA_06409"/>
<accession>Q5AZ71</accession>
<dbReference type="VEuPathDB" id="FungiDB:AN6409"/>
<dbReference type="Pfam" id="PF07173">
    <property type="entry name" value="GRDP-like"/>
    <property type="match status" value="1"/>
</dbReference>
<evidence type="ECO:0000313" key="1">
    <source>
        <dbReference type="EMBL" id="CBF69527.1"/>
    </source>
</evidence>
<dbReference type="GeneID" id="2871307"/>
<sequence length="477" mass="55564">MALISPSNLLSLHRASGDQTAALNANPSRKYRYVDSKSKEQPLDIPDPALFKDLNTVNHGSPTFPSISECAIHLEMLEAFHTLRHEVIHSPQLDVAFNISPQPTTKYRVKKDTRRSRNRQVETVSIADSRFPDRRKQKWTHFLHIAATRFRQWIQVVDTHLEMAQLSSHAPRYLLLPPLDVLMIWHAFLLNCDDFKEHCASYNLKHVQSIEFPWSDIHAAIDSNSWTYTLPKEHSDWLLTTHNIHGDLITTLSEEASQPCLIQNLLHAFYEPKARFESPDASHLAQTLRKARQMQDLNTPLVQNVERQCVFVDKMHAHRWICSPAVNGTLRRAIDRYDNFLHLFRLYPNKFLVPTLDIDLVWHTHQCSAVRYRTFVTERVGRFINHEDKIGRGTLDDGFTNAEQWYRLHYGKEYQVCLCWSCEAILSAVEELDEDVLDDPDPQIGGLVTDIERKVHYYREMEIARRLGRELPVWNHD</sequence>
<dbReference type="RefSeq" id="XP_664013.1">
    <property type="nucleotide sequence ID" value="XM_658921.1"/>
</dbReference>
<dbReference type="PANTHER" id="PTHR34365">
    <property type="entry name" value="ENOLASE (DUF1399)"/>
    <property type="match status" value="1"/>
</dbReference>
<dbReference type="STRING" id="227321.Q5AZ71"/>
<keyword evidence="2" id="KW-1185">Reference proteome</keyword>
<evidence type="ECO:0000313" key="2">
    <source>
        <dbReference type="Proteomes" id="UP000000560"/>
    </source>
</evidence>